<dbReference type="PRINTS" id="PR00260">
    <property type="entry name" value="CHEMTRNSDUCR"/>
</dbReference>
<proteinExistence type="inferred from homology"/>
<feature type="region of interest" description="Disordered" evidence="4">
    <location>
        <begin position="610"/>
        <end position="664"/>
    </location>
</feature>
<dbReference type="CDD" id="cd11386">
    <property type="entry name" value="MCP_signal"/>
    <property type="match status" value="1"/>
</dbReference>
<dbReference type="InterPro" id="IPR051310">
    <property type="entry name" value="MCP_chemotaxis"/>
</dbReference>
<dbReference type="RefSeq" id="WP_011138062.1">
    <property type="nucleotide sequence ID" value="NC_005090.1"/>
</dbReference>
<dbReference type="AlphaFoldDB" id="Q7MAQ5"/>
<evidence type="ECO:0000256" key="3">
    <source>
        <dbReference type="PROSITE-ProRule" id="PRU00284"/>
    </source>
</evidence>
<dbReference type="EMBL" id="BX571657">
    <property type="protein sequence ID" value="CAE09262.1"/>
    <property type="molecule type" value="Genomic_DNA"/>
</dbReference>
<keyword evidence="5" id="KW-0812">Transmembrane</keyword>
<dbReference type="GO" id="GO:0007165">
    <property type="term" value="P:signal transduction"/>
    <property type="evidence" value="ECO:0007669"/>
    <property type="project" value="UniProtKB-KW"/>
</dbReference>
<dbReference type="GO" id="GO:0005886">
    <property type="term" value="C:plasma membrane"/>
    <property type="evidence" value="ECO:0007669"/>
    <property type="project" value="TreeGrafter"/>
</dbReference>
<feature type="compositionally biased region" description="Polar residues" evidence="4">
    <location>
        <begin position="610"/>
        <end position="621"/>
    </location>
</feature>
<dbReference type="GO" id="GO:0004888">
    <property type="term" value="F:transmembrane signaling receptor activity"/>
    <property type="evidence" value="ECO:0007669"/>
    <property type="project" value="InterPro"/>
</dbReference>
<evidence type="ECO:0000256" key="1">
    <source>
        <dbReference type="ARBA" id="ARBA00022500"/>
    </source>
</evidence>
<evidence type="ECO:0000259" key="6">
    <source>
        <dbReference type="PROSITE" id="PS50111"/>
    </source>
</evidence>
<name>Q7MAQ5_WOLSU</name>
<dbReference type="eggNOG" id="COG0840">
    <property type="taxonomic scope" value="Bacteria"/>
</dbReference>
<keyword evidence="5" id="KW-1133">Transmembrane helix</keyword>
<dbReference type="KEGG" id="wsu:WS0094"/>
<feature type="domain" description="Methyl-accepting transducer" evidence="6">
    <location>
        <begin position="351"/>
        <end position="580"/>
    </location>
</feature>
<sequence>MNDMTLGAKIKLGFGLILAITLLLGMIGIYNMKGGERIANELANIQVPEANGAVQVLVATDALRYHMRGYLLGDNAADLKRAKESFVALQKALAGAKALGEKYHLSELLKKEVTASEAVKRFGLATEKIEALAQRRFNADNAMVESARVLTENIDAYTKAQFQLMRQELGEGASRDKTQNRLQKIQEISQMVAYITNARVLGQRAQVIRDPSVLQTAASQFAPVYGLLDSLKRDTHRIENQRQLETIERAAKSYEQAIRDFIVINQEVTNERTVMINLADEVATLSEEIVTTSLQETTSLSNETASSLTVASSIMIFGLVIAILLGIALSFFIVRSITKPIIEAVRTISDANSQVVSASDQIADSSTSLAEGSSEQASAVEQVSATIEESTAINNQNAENGKEADMLAKSANESAKRGNERVQQLMVAMNKITDSSQKIAKIIKTIDEIAFQTNLLALNAAVEAARAGEHGLGFAVVADEVKNLAQRSAEAAKETAAIIEDAIEEIKGGNQIAKETNESFTEILDKVKKTSDLIGEISISIREQAEGMNQIATAMGQVDQVTQQNAANSEEAAAAAEELNAQAIAMMQSTQNIAKIVGLAMDNLFTTHTKAAPTKPSSSISPKLKQIPHAKTELKRSVPSFPKKERRSKEDEIFPLDADDLKEF</sequence>
<feature type="transmembrane region" description="Helical" evidence="5">
    <location>
        <begin position="314"/>
        <end position="334"/>
    </location>
</feature>
<dbReference type="PANTHER" id="PTHR43531">
    <property type="entry name" value="PROTEIN ICFG"/>
    <property type="match status" value="1"/>
</dbReference>
<dbReference type="GO" id="GO:0006935">
    <property type="term" value="P:chemotaxis"/>
    <property type="evidence" value="ECO:0007669"/>
    <property type="project" value="UniProtKB-KW"/>
</dbReference>
<feature type="transmembrane region" description="Helical" evidence="5">
    <location>
        <begin position="12"/>
        <end position="30"/>
    </location>
</feature>
<dbReference type="InterPro" id="IPR004089">
    <property type="entry name" value="MCPsignal_dom"/>
</dbReference>
<keyword evidence="3" id="KW-0807">Transducer</keyword>
<evidence type="ECO:0000256" key="5">
    <source>
        <dbReference type="SAM" id="Phobius"/>
    </source>
</evidence>
<dbReference type="SUPFAM" id="SSF58104">
    <property type="entry name" value="Methyl-accepting chemotaxis protein (MCP) signaling domain"/>
    <property type="match status" value="1"/>
</dbReference>
<dbReference type="SMART" id="SM00283">
    <property type="entry name" value="MA"/>
    <property type="match status" value="1"/>
</dbReference>
<protein>
    <submittedName>
        <fullName evidence="7">METHYL-ACCEPTING CHEMOTAXIS PROTEIN II</fullName>
    </submittedName>
</protein>
<dbReference type="PANTHER" id="PTHR43531:SF11">
    <property type="entry name" value="METHYL-ACCEPTING CHEMOTAXIS PROTEIN 3"/>
    <property type="match status" value="1"/>
</dbReference>
<comment type="similarity">
    <text evidence="2">Belongs to the methyl-accepting chemotaxis (MCP) protein family.</text>
</comment>
<dbReference type="PROSITE" id="PS50111">
    <property type="entry name" value="CHEMOTAXIS_TRANSDUC_2"/>
    <property type="match status" value="1"/>
</dbReference>
<evidence type="ECO:0000313" key="8">
    <source>
        <dbReference type="Proteomes" id="UP000000422"/>
    </source>
</evidence>
<evidence type="ECO:0000313" key="7">
    <source>
        <dbReference type="EMBL" id="CAE09262.1"/>
    </source>
</evidence>
<dbReference type="Gene3D" id="1.10.287.950">
    <property type="entry name" value="Methyl-accepting chemotaxis protein"/>
    <property type="match status" value="1"/>
</dbReference>
<evidence type="ECO:0000256" key="4">
    <source>
        <dbReference type="SAM" id="MobiDB-lite"/>
    </source>
</evidence>
<gene>
    <name evidence="7" type="ordered locus">WS0094</name>
</gene>
<keyword evidence="1" id="KW-0145">Chemotaxis</keyword>
<organism evidence="8">
    <name type="scientific">Wolinella succinogenes (strain ATCC 29543 / DSM 1740 / CCUG 13145 / JCM 31913 / LMG 7466 / NCTC 11488 / FDC 602W)</name>
    <name type="common">Vibrio succinogenes</name>
    <dbReference type="NCBI Taxonomy" id="273121"/>
    <lineage>
        <taxon>Bacteria</taxon>
        <taxon>Pseudomonadati</taxon>
        <taxon>Campylobacterota</taxon>
        <taxon>Epsilonproteobacteria</taxon>
        <taxon>Campylobacterales</taxon>
        <taxon>Helicobacteraceae</taxon>
        <taxon>Wolinella</taxon>
    </lineage>
</organism>
<keyword evidence="8" id="KW-1185">Reference proteome</keyword>
<dbReference type="Pfam" id="PF00015">
    <property type="entry name" value="MCPsignal"/>
    <property type="match status" value="1"/>
</dbReference>
<dbReference type="Proteomes" id="UP000000422">
    <property type="component" value="Chromosome"/>
</dbReference>
<accession>Q7MAQ5</accession>
<keyword evidence="5" id="KW-0472">Membrane</keyword>
<reference evidence="7 8" key="1">
    <citation type="journal article" date="2003" name="Proc. Natl. Acad. Sci. U.S.A.">
        <title>Complete genome sequence and analysis of Wolinella succinogenes.</title>
        <authorList>
            <person name="Baar C."/>
            <person name="Eppinger M."/>
            <person name="Raddatz G."/>
            <person name="Simon JM."/>
            <person name="Lanz C."/>
            <person name="Klimmek O."/>
            <person name="Nandakumar R."/>
            <person name="Gross R."/>
            <person name="Rosinus A."/>
            <person name="Keller H."/>
            <person name="Jagtap P."/>
            <person name="Linke B."/>
            <person name="Meyer F."/>
            <person name="Lederer H."/>
            <person name="Schuster S.C."/>
        </authorList>
    </citation>
    <scope>NUCLEOTIDE SEQUENCE [LARGE SCALE GENOMIC DNA]</scope>
    <source>
        <strain evidence="8">ATCC 29543 / DSM 1740 / CCUG 13145 / JCM 31913 / LMG 7466 / NCTC 11488 / FDC 602W</strain>
    </source>
</reference>
<dbReference type="eggNOG" id="COG4192">
    <property type="taxonomic scope" value="Bacteria"/>
</dbReference>
<evidence type="ECO:0000256" key="2">
    <source>
        <dbReference type="ARBA" id="ARBA00029447"/>
    </source>
</evidence>
<dbReference type="InterPro" id="IPR004090">
    <property type="entry name" value="Chemotax_Me-accpt_rcpt"/>
</dbReference>
<dbReference type="HOGENOM" id="CLU_000445_107_24_7"/>
<dbReference type="STRING" id="273121.WS0094"/>